<dbReference type="OrthoDB" id="3523981at2"/>
<protein>
    <submittedName>
        <fullName evidence="1">Uncharacterized protein</fullName>
    </submittedName>
</protein>
<evidence type="ECO:0000313" key="2">
    <source>
        <dbReference type="Proteomes" id="UP000194873"/>
    </source>
</evidence>
<dbReference type="InterPro" id="IPR029278">
    <property type="entry name" value="Imm26"/>
</dbReference>
<comment type="caution">
    <text evidence="1">The sequence shown here is derived from an EMBL/GenBank/DDBJ whole genome shotgun (WGS) entry which is preliminary data.</text>
</comment>
<dbReference type="Pfam" id="PF15428">
    <property type="entry name" value="Imm26"/>
    <property type="match status" value="1"/>
</dbReference>
<gene>
    <name evidence="1" type="ORF">BXP70_26170</name>
</gene>
<dbReference type="EMBL" id="MTSE01000031">
    <property type="protein sequence ID" value="OUJ69797.1"/>
    <property type="molecule type" value="Genomic_DNA"/>
</dbReference>
<keyword evidence="2" id="KW-1185">Reference proteome</keyword>
<organism evidence="1 2">
    <name type="scientific">Hymenobacter crusticola</name>
    <dbReference type="NCBI Taxonomy" id="1770526"/>
    <lineage>
        <taxon>Bacteria</taxon>
        <taxon>Pseudomonadati</taxon>
        <taxon>Bacteroidota</taxon>
        <taxon>Cytophagia</taxon>
        <taxon>Cytophagales</taxon>
        <taxon>Hymenobacteraceae</taxon>
        <taxon>Hymenobacter</taxon>
    </lineage>
</organism>
<dbReference type="Proteomes" id="UP000194873">
    <property type="component" value="Unassembled WGS sequence"/>
</dbReference>
<dbReference type="AlphaFoldDB" id="A0A243W651"/>
<dbReference type="RefSeq" id="WP_086597076.1">
    <property type="nucleotide sequence ID" value="NZ_MTSE01000031.1"/>
</dbReference>
<proteinExistence type="predicted"/>
<evidence type="ECO:0000313" key="1">
    <source>
        <dbReference type="EMBL" id="OUJ69797.1"/>
    </source>
</evidence>
<name>A0A243W651_9BACT</name>
<sequence>MGSPHRTVEAIVEIDLADGHYAYGRILANADFGFYDLYTTERVQDLEQIITRPLLFIVAVNTGAVNAGRWVKIGKRPLPAALQQLPLKFIQDPLALDKFELYEPLTGRITPALKEQCAGLERCAVWDPSHVEERLRDHYAGRPNRYRAQDVALFD</sequence>
<accession>A0A243W651</accession>
<reference evidence="1 2" key="1">
    <citation type="submission" date="2017-01" db="EMBL/GenBank/DDBJ databases">
        <title>A new Hymenobacter.</title>
        <authorList>
            <person name="Liang Y."/>
            <person name="Feng F."/>
        </authorList>
    </citation>
    <scope>NUCLEOTIDE SEQUENCE [LARGE SCALE GENOMIC DNA]</scope>
    <source>
        <strain evidence="1">MIMBbqt21</strain>
    </source>
</reference>